<keyword evidence="1" id="KW-0433">Leucine-rich repeat</keyword>
<dbReference type="PANTHER" id="PTHR24366">
    <property type="entry name" value="IG(IMMUNOGLOBULIN) AND LRR(LEUCINE RICH REPEAT) DOMAINS"/>
    <property type="match status" value="1"/>
</dbReference>
<dbReference type="EMBL" id="CACVKT020004197">
    <property type="protein sequence ID" value="CAC5388602.1"/>
    <property type="molecule type" value="Genomic_DNA"/>
</dbReference>
<organism evidence="8 9">
    <name type="scientific">Mytilus coruscus</name>
    <name type="common">Sea mussel</name>
    <dbReference type="NCBI Taxonomy" id="42192"/>
    <lineage>
        <taxon>Eukaryota</taxon>
        <taxon>Metazoa</taxon>
        <taxon>Spiralia</taxon>
        <taxon>Lophotrochozoa</taxon>
        <taxon>Mollusca</taxon>
        <taxon>Bivalvia</taxon>
        <taxon>Autobranchia</taxon>
        <taxon>Pteriomorphia</taxon>
        <taxon>Mytilida</taxon>
        <taxon>Mytiloidea</taxon>
        <taxon>Mytilidae</taxon>
        <taxon>Mytilinae</taxon>
        <taxon>Mytilus</taxon>
    </lineage>
</organism>
<dbReference type="Proteomes" id="UP000507470">
    <property type="component" value="Unassembled WGS sequence"/>
</dbReference>
<evidence type="ECO:0000256" key="6">
    <source>
        <dbReference type="SAM" id="SignalP"/>
    </source>
</evidence>
<dbReference type="InterPro" id="IPR001611">
    <property type="entry name" value="Leu-rich_rpt"/>
</dbReference>
<dbReference type="Pfam" id="PF00090">
    <property type="entry name" value="TSP_1"/>
    <property type="match status" value="1"/>
</dbReference>
<keyword evidence="4" id="KW-1015">Disulfide bond</keyword>
<dbReference type="PROSITE" id="PS50092">
    <property type="entry name" value="TSP1"/>
    <property type="match status" value="1"/>
</dbReference>
<evidence type="ECO:0000256" key="4">
    <source>
        <dbReference type="ARBA" id="ARBA00023157"/>
    </source>
</evidence>
<keyword evidence="9" id="KW-1185">Reference proteome</keyword>
<feature type="chain" id="PRO_5026846772" description="LRRNT domain-containing protein" evidence="6">
    <location>
        <begin position="22"/>
        <end position="290"/>
    </location>
</feature>
<dbReference type="InterPro" id="IPR000372">
    <property type="entry name" value="LRRNT"/>
</dbReference>
<dbReference type="SUPFAM" id="SSF52058">
    <property type="entry name" value="L domain-like"/>
    <property type="match status" value="1"/>
</dbReference>
<dbReference type="AlphaFoldDB" id="A0A6J8BY43"/>
<evidence type="ECO:0000313" key="9">
    <source>
        <dbReference type="Proteomes" id="UP000507470"/>
    </source>
</evidence>
<feature type="compositionally biased region" description="Low complexity" evidence="5">
    <location>
        <begin position="263"/>
        <end position="284"/>
    </location>
</feature>
<proteinExistence type="predicted"/>
<dbReference type="InterPro" id="IPR036383">
    <property type="entry name" value="TSP1_rpt_sf"/>
</dbReference>
<keyword evidence="2 6" id="KW-0732">Signal</keyword>
<dbReference type="PROSITE" id="PS51450">
    <property type="entry name" value="LRR"/>
    <property type="match status" value="1"/>
</dbReference>
<gene>
    <name evidence="8" type="ORF">MCOR_23857</name>
</gene>
<reference evidence="8 9" key="1">
    <citation type="submission" date="2020-06" db="EMBL/GenBank/DDBJ databases">
        <authorList>
            <person name="Li R."/>
            <person name="Bekaert M."/>
        </authorList>
    </citation>
    <scope>NUCLEOTIDE SEQUENCE [LARGE SCALE GENOMIC DNA]</scope>
    <source>
        <strain evidence="9">wild</strain>
    </source>
</reference>
<protein>
    <recommendedName>
        <fullName evidence="7">LRRNT domain-containing protein</fullName>
    </recommendedName>
</protein>
<evidence type="ECO:0000256" key="5">
    <source>
        <dbReference type="SAM" id="MobiDB-lite"/>
    </source>
</evidence>
<keyword evidence="3" id="KW-0677">Repeat</keyword>
<dbReference type="SMART" id="SM00369">
    <property type="entry name" value="LRR_TYP"/>
    <property type="match status" value="4"/>
</dbReference>
<feature type="domain" description="LRRNT" evidence="7">
    <location>
        <begin position="23"/>
        <end position="55"/>
    </location>
</feature>
<dbReference type="Gene3D" id="2.20.100.10">
    <property type="entry name" value="Thrombospondin type-1 (TSP1) repeat"/>
    <property type="match status" value="1"/>
</dbReference>
<dbReference type="SMART" id="SM00013">
    <property type="entry name" value="LRRNT"/>
    <property type="match status" value="1"/>
</dbReference>
<evidence type="ECO:0000259" key="7">
    <source>
        <dbReference type="SMART" id="SM00013"/>
    </source>
</evidence>
<dbReference type="FunFam" id="3.80.10.10:FF:000082">
    <property type="entry name" value="Leucine-rich repeat-containing 24"/>
    <property type="match status" value="1"/>
</dbReference>
<name>A0A6J8BY43_MYTCO</name>
<dbReference type="SMART" id="SM00209">
    <property type="entry name" value="TSP1"/>
    <property type="match status" value="1"/>
</dbReference>
<feature type="signal peptide" evidence="6">
    <location>
        <begin position="1"/>
        <end position="21"/>
    </location>
</feature>
<dbReference type="SUPFAM" id="SSF82895">
    <property type="entry name" value="TSP-1 type 1 repeat"/>
    <property type="match status" value="1"/>
</dbReference>
<dbReference type="InterPro" id="IPR032675">
    <property type="entry name" value="LRR_dom_sf"/>
</dbReference>
<dbReference type="OrthoDB" id="6108952at2759"/>
<dbReference type="InterPro" id="IPR000884">
    <property type="entry name" value="TSP1_rpt"/>
</dbReference>
<feature type="compositionally biased region" description="Basic and acidic residues" evidence="5">
    <location>
        <begin position="243"/>
        <end position="262"/>
    </location>
</feature>
<evidence type="ECO:0000256" key="2">
    <source>
        <dbReference type="ARBA" id="ARBA00022729"/>
    </source>
</evidence>
<dbReference type="Pfam" id="PF13855">
    <property type="entry name" value="LRR_8"/>
    <property type="match status" value="1"/>
</dbReference>
<evidence type="ECO:0000256" key="3">
    <source>
        <dbReference type="ARBA" id="ARBA00022737"/>
    </source>
</evidence>
<feature type="region of interest" description="Disordered" evidence="5">
    <location>
        <begin position="237"/>
        <end position="290"/>
    </location>
</feature>
<dbReference type="Gene3D" id="3.80.10.10">
    <property type="entry name" value="Ribonuclease Inhibitor"/>
    <property type="match status" value="1"/>
</dbReference>
<accession>A0A6J8BY43</accession>
<dbReference type="PANTHER" id="PTHR24366:SF161">
    <property type="entry name" value="TIR DOMAIN-CONTAINING PROTEIN"/>
    <property type="match status" value="1"/>
</dbReference>
<dbReference type="InterPro" id="IPR003591">
    <property type="entry name" value="Leu-rich_rpt_typical-subtyp"/>
</dbReference>
<evidence type="ECO:0000256" key="1">
    <source>
        <dbReference type="ARBA" id="ARBA00022614"/>
    </source>
</evidence>
<sequence>MLFTVGVMLMFSLPTIHLAHAQGCPNMCDCFGTSVVCSDISLTQIPNNIPSTTTYLDLSENSITSIEQNVFTELTSLETLVLYSNDITSIEQNAFVGLTSLESLIIYDNSITSIEENALTELTSLEKLGINDNPLVCCSVTGFVNWVNGRSWVLFYGTCTDHNKTTEIIDFDITGCIVPVNGGWSDWENSTCSVTCGEGTVTINRTCNNPVPSGGGNNCSGDSIDTASCNQGVCPKSCSTPGKESDNKSGKGSDNKSGKGSDNKSGQGSDNKSGKGSYNKSGNGLDNKSG</sequence>
<dbReference type="FunFam" id="2.20.100.10:FF:000001">
    <property type="entry name" value="semaphorin-5A isoform X1"/>
    <property type="match status" value="1"/>
</dbReference>
<evidence type="ECO:0000313" key="8">
    <source>
        <dbReference type="EMBL" id="CAC5388602.1"/>
    </source>
</evidence>